<dbReference type="Pfam" id="PF13715">
    <property type="entry name" value="CarbopepD_reg_2"/>
    <property type="match status" value="1"/>
</dbReference>
<dbReference type="Proteomes" id="UP000293874">
    <property type="component" value="Unassembled WGS sequence"/>
</dbReference>
<protein>
    <submittedName>
        <fullName evidence="10">TonB-linked SusC/RagA family outer membrane protein</fullName>
    </submittedName>
</protein>
<evidence type="ECO:0000256" key="1">
    <source>
        <dbReference type="ARBA" id="ARBA00004571"/>
    </source>
</evidence>
<dbReference type="Pfam" id="PF07715">
    <property type="entry name" value="Plug"/>
    <property type="match status" value="1"/>
</dbReference>
<feature type="domain" description="TonB-dependent receptor plug" evidence="9">
    <location>
        <begin position="128"/>
        <end position="237"/>
    </location>
</feature>
<dbReference type="RefSeq" id="WP_130540531.1">
    <property type="nucleotide sequence ID" value="NZ_CP042431.1"/>
</dbReference>
<proteinExistence type="inferred from homology"/>
<keyword evidence="8" id="KW-0732">Signal</keyword>
<evidence type="ECO:0000256" key="6">
    <source>
        <dbReference type="ARBA" id="ARBA00023237"/>
    </source>
</evidence>
<dbReference type="GO" id="GO:0009279">
    <property type="term" value="C:cell outer membrane"/>
    <property type="evidence" value="ECO:0007669"/>
    <property type="project" value="UniProtKB-SubCell"/>
</dbReference>
<dbReference type="Gene3D" id="2.40.170.20">
    <property type="entry name" value="TonB-dependent receptor, beta-barrel domain"/>
    <property type="match status" value="1"/>
</dbReference>
<comment type="similarity">
    <text evidence="7">Belongs to the TonB-dependent receptor family.</text>
</comment>
<dbReference type="InterPro" id="IPR037066">
    <property type="entry name" value="Plug_dom_sf"/>
</dbReference>
<feature type="signal peptide" evidence="8">
    <location>
        <begin position="1"/>
        <end position="27"/>
    </location>
</feature>
<accession>A0A4Q7N5B6</accession>
<keyword evidence="2 7" id="KW-0813">Transport</keyword>
<dbReference type="InterPro" id="IPR023997">
    <property type="entry name" value="TonB-dep_OMP_SusC/RagA_CS"/>
</dbReference>
<keyword evidence="4 7" id="KW-0812">Transmembrane</keyword>
<dbReference type="OrthoDB" id="9768177at2"/>
<evidence type="ECO:0000256" key="3">
    <source>
        <dbReference type="ARBA" id="ARBA00022452"/>
    </source>
</evidence>
<evidence type="ECO:0000259" key="9">
    <source>
        <dbReference type="Pfam" id="PF07715"/>
    </source>
</evidence>
<reference evidence="10 11" key="1">
    <citation type="submission" date="2019-02" db="EMBL/GenBank/DDBJ databases">
        <title>Genomic Encyclopedia of Type Strains, Phase IV (KMG-IV): sequencing the most valuable type-strain genomes for metagenomic binning, comparative biology and taxonomic classification.</title>
        <authorList>
            <person name="Goeker M."/>
        </authorList>
    </citation>
    <scope>NUCLEOTIDE SEQUENCE [LARGE SCALE GENOMIC DNA]</scope>
    <source>
        <strain evidence="10 11">DSM 18116</strain>
    </source>
</reference>
<evidence type="ECO:0000256" key="5">
    <source>
        <dbReference type="ARBA" id="ARBA00023136"/>
    </source>
</evidence>
<comment type="caution">
    <text evidence="10">The sequence shown here is derived from an EMBL/GenBank/DDBJ whole genome shotgun (WGS) entry which is preliminary data.</text>
</comment>
<sequence>MKKRFAEIARATCLLSSLLLVVALAEAQESPRRYSKTVTGIVTDSKGEPIDGASVQVKGKSWGAIANDRGVYNLVIPDSINVMLIFSATNFLTKEIRLPIALTVMNAKLEESATSLEDVVVIGYGTVKKKDVTGAVAQANVADMKKAPVNTFAEALAGRVAGVNVSSSDGQPGSEMNIVIRGNNSVTQDNSPLYVIDGFPVETASANIINPEEIESIEILKDASATAIYGARGANGVVIITTKKGKVGAPVVTYDAWVGMHQNLKKQELLSPYEFVKYQIEMSPSVNGPIYLNNGKTLESYKDVKGADWQDLIFRDAFVQSHSLALRGGTDKTRYSVSGSMIDQDGIIINSGFRRYQGRLSLDQTINTKFKAGVNINYTSYKRYGTIAAESQSSPTATMMYSVWGYRPITGDSAANANMEDMLFDPGIDPATDFRMNPVLSTKNEYNPLFNNTLIVNSYIDYKINRFLSLRVTGGMTKTQIRREIFNSSSTRGGHPRNNQGVNGSITNTDLTNLLNENTLTYNRRFNKDHNLNVVAGFTVQDIKGSVNGFTATQVPTESLGIKGLGQGTVTVSPTSAPASGLLSYLGRVNYNFKSRYLLTLSFRADGSSKFPKDNRWAYFPSGAFAWRLADEKFMKQFDWLSEAKVRIGYGTTGNNRVNDFSAWSSLEINPTTGYSYGNVPGQGMVPINLGNDKLKWETTAQTNIGLDLGFFNNRITLTTDYYYKETKDLLLNATLAPSQGFLTGYKNVGKVSNEGVEFTLNTRNIENKNFSWSSSFNIAFNKNKVLALNDGESSLATRVTWGNFNNAFPYIAIPGNPIALYYGMLFDGIYQYSDFDKVGETYILKANVPNNGNARANIQPGHIKFKDINGDNKIDDNDLTIIGNPNPIHTGGFTNNFTYKNWDLNVFFQWSYGNDLLNANRIEFEGGDPVTRNLLNMFKSVENRWTPDNQNNEMYKIGGQGPAYYSSRTIEDGSYIRLKTVSLGYNIDTKTLKKLKIKSLRFYLAAQNLLTWTNYSGLDPEVNTRPSALTPGFDFSPYPRTRTLTFGLNASF</sequence>
<keyword evidence="3 7" id="KW-1134">Transmembrane beta strand</keyword>
<name>A0A4Q7N5B6_9BACT</name>
<dbReference type="NCBIfam" id="TIGR04057">
    <property type="entry name" value="SusC_RagA_signa"/>
    <property type="match status" value="1"/>
</dbReference>
<dbReference type="InterPro" id="IPR039426">
    <property type="entry name" value="TonB-dep_rcpt-like"/>
</dbReference>
<dbReference type="NCBIfam" id="TIGR04056">
    <property type="entry name" value="OMP_RagA_SusC"/>
    <property type="match status" value="1"/>
</dbReference>
<evidence type="ECO:0000256" key="7">
    <source>
        <dbReference type="PROSITE-ProRule" id="PRU01360"/>
    </source>
</evidence>
<evidence type="ECO:0000256" key="8">
    <source>
        <dbReference type="SAM" id="SignalP"/>
    </source>
</evidence>
<dbReference type="EMBL" id="SGXA01000001">
    <property type="protein sequence ID" value="RZS76219.1"/>
    <property type="molecule type" value="Genomic_DNA"/>
</dbReference>
<keyword evidence="6 7" id="KW-0998">Cell outer membrane</keyword>
<evidence type="ECO:0000313" key="11">
    <source>
        <dbReference type="Proteomes" id="UP000293874"/>
    </source>
</evidence>
<evidence type="ECO:0000313" key="10">
    <source>
        <dbReference type="EMBL" id="RZS76219.1"/>
    </source>
</evidence>
<dbReference type="SUPFAM" id="SSF56935">
    <property type="entry name" value="Porins"/>
    <property type="match status" value="1"/>
</dbReference>
<organism evidence="10 11">
    <name type="scientific">Pseudobacter ginsenosidimutans</name>
    <dbReference type="NCBI Taxonomy" id="661488"/>
    <lineage>
        <taxon>Bacteria</taxon>
        <taxon>Pseudomonadati</taxon>
        <taxon>Bacteroidota</taxon>
        <taxon>Chitinophagia</taxon>
        <taxon>Chitinophagales</taxon>
        <taxon>Chitinophagaceae</taxon>
        <taxon>Pseudobacter</taxon>
    </lineage>
</organism>
<dbReference type="InterPro" id="IPR036942">
    <property type="entry name" value="Beta-barrel_TonB_sf"/>
</dbReference>
<dbReference type="InterPro" id="IPR008969">
    <property type="entry name" value="CarboxyPept-like_regulatory"/>
</dbReference>
<dbReference type="Gene3D" id="2.170.130.10">
    <property type="entry name" value="TonB-dependent receptor, plug domain"/>
    <property type="match status" value="1"/>
</dbReference>
<evidence type="ECO:0000256" key="2">
    <source>
        <dbReference type="ARBA" id="ARBA00022448"/>
    </source>
</evidence>
<gene>
    <name evidence="10" type="ORF">EV199_2098</name>
</gene>
<keyword evidence="5 7" id="KW-0472">Membrane</keyword>
<dbReference type="FunFam" id="2.170.130.10:FF:000008">
    <property type="entry name" value="SusC/RagA family TonB-linked outer membrane protein"/>
    <property type="match status" value="1"/>
</dbReference>
<feature type="chain" id="PRO_5020926270" evidence="8">
    <location>
        <begin position="28"/>
        <end position="1053"/>
    </location>
</feature>
<dbReference type="InterPro" id="IPR012910">
    <property type="entry name" value="Plug_dom"/>
</dbReference>
<evidence type="ECO:0000256" key="4">
    <source>
        <dbReference type="ARBA" id="ARBA00022692"/>
    </source>
</evidence>
<keyword evidence="11" id="KW-1185">Reference proteome</keyword>
<dbReference type="PROSITE" id="PS52016">
    <property type="entry name" value="TONB_DEPENDENT_REC_3"/>
    <property type="match status" value="1"/>
</dbReference>
<dbReference type="AlphaFoldDB" id="A0A4Q7N5B6"/>
<comment type="subcellular location">
    <subcellularLocation>
        <location evidence="1 7">Cell outer membrane</location>
        <topology evidence="1 7">Multi-pass membrane protein</topology>
    </subcellularLocation>
</comment>
<dbReference type="InterPro" id="IPR023996">
    <property type="entry name" value="TonB-dep_OMP_SusC/RagA"/>
</dbReference>
<dbReference type="SUPFAM" id="SSF49464">
    <property type="entry name" value="Carboxypeptidase regulatory domain-like"/>
    <property type="match status" value="1"/>
</dbReference>
<dbReference type="Gene3D" id="2.60.40.1120">
    <property type="entry name" value="Carboxypeptidase-like, regulatory domain"/>
    <property type="match status" value="1"/>
</dbReference>